<feature type="active site" description="Proton donor" evidence="8">
    <location>
        <position position="137"/>
    </location>
</feature>
<evidence type="ECO:0000256" key="4">
    <source>
        <dbReference type="ARBA" id="ARBA00019595"/>
    </source>
</evidence>
<dbReference type="SUPFAM" id="SSF51182">
    <property type="entry name" value="RmlC-like cupins"/>
    <property type="match status" value="1"/>
</dbReference>
<evidence type="ECO:0000313" key="10">
    <source>
        <dbReference type="EMBL" id="NDY58145.1"/>
    </source>
</evidence>
<evidence type="ECO:0000256" key="2">
    <source>
        <dbReference type="ARBA" id="ARBA00001997"/>
    </source>
</evidence>
<evidence type="ECO:0000313" key="11">
    <source>
        <dbReference type="Proteomes" id="UP000469724"/>
    </source>
</evidence>
<dbReference type="Proteomes" id="UP000469724">
    <property type="component" value="Unassembled WGS sequence"/>
</dbReference>
<organism evidence="10 11">
    <name type="scientific">Desulfolutivibrio sulfodismutans</name>
    <dbReference type="NCBI Taxonomy" id="63561"/>
    <lineage>
        <taxon>Bacteria</taxon>
        <taxon>Pseudomonadati</taxon>
        <taxon>Thermodesulfobacteriota</taxon>
        <taxon>Desulfovibrionia</taxon>
        <taxon>Desulfovibrionales</taxon>
        <taxon>Desulfovibrionaceae</taxon>
        <taxon>Desulfolutivibrio</taxon>
    </lineage>
</organism>
<evidence type="ECO:0000256" key="8">
    <source>
        <dbReference type="PIRSR" id="PIRSR600888-1"/>
    </source>
</evidence>
<evidence type="ECO:0000256" key="1">
    <source>
        <dbReference type="ARBA" id="ARBA00001298"/>
    </source>
</evidence>
<gene>
    <name evidence="10" type="ORF">G3N56_15525</name>
</gene>
<dbReference type="Pfam" id="PF00908">
    <property type="entry name" value="dTDP_sugar_isom"/>
    <property type="match status" value="1"/>
</dbReference>
<dbReference type="GO" id="GO:0005829">
    <property type="term" value="C:cytosol"/>
    <property type="evidence" value="ECO:0007669"/>
    <property type="project" value="TreeGrafter"/>
</dbReference>
<protein>
    <recommendedName>
        <fullName evidence="4">dTDP-4-dehydrorhamnose 3,5-epimerase</fullName>
        <ecNumber evidence="3">5.1.3.13</ecNumber>
    </recommendedName>
    <alternativeName>
        <fullName evidence="6">Thymidine diphospho-4-keto-rhamnose 3,5-epimerase</fullName>
    </alternativeName>
    <alternativeName>
        <fullName evidence="5">dTDP-4-keto-6-deoxyglucose 3,5-epimerase</fullName>
    </alternativeName>
    <alternativeName>
        <fullName evidence="7">dTDP-6-deoxy-D-xylo-4-hexulose 3,5-epimerase</fullName>
    </alternativeName>
</protein>
<dbReference type="RefSeq" id="WP_163303221.1">
    <property type="nucleotide sequence ID" value="NZ_JAAGRQ010000081.1"/>
</dbReference>
<name>A0A7K3NQR9_9BACT</name>
<accession>A0A7K3NQR9</accession>
<proteinExistence type="predicted"/>
<dbReference type="InterPro" id="IPR000888">
    <property type="entry name" value="RmlC-like"/>
</dbReference>
<dbReference type="PANTHER" id="PTHR21047">
    <property type="entry name" value="DTDP-6-DEOXY-D-GLUCOSE-3,5 EPIMERASE"/>
    <property type="match status" value="1"/>
</dbReference>
<dbReference type="AlphaFoldDB" id="A0A7K3NQR9"/>
<comment type="catalytic activity">
    <reaction evidence="1">
        <text>dTDP-4-dehydro-6-deoxy-alpha-D-glucose = dTDP-4-dehydro-beta-L-rhamnose</text>
        <dbReference type="Rhea" id="RHEA:16969"/>
        <dbReference type="ChEBI" id="CHEBI:57649"/>
        <dbReference type="ChEBI" id="CHEBI:62830"/>
        <dbReference type="EC" id="5.1.3.13"/>
    </reaction>
</comment>
<dbReference type="EMBL" id="JAAGRQ010000081">
    <property type="protein sequence ID" value="NDY58145.1"/>
    <property type="molecule type" value="Genomic_DNA"/>
</dbReference>
<feature type="active site" description="Proton acceptor" evidence="8">
    <location>
        <position position="67"/>
    </location>
</feature>
<dbReference type="GO" id="GO:0000271">
    <property type="term" value="P:polysaccharide biosynthetic process"/>
    <property type="evidence" value="ECO:0007669"/>
    <property type="project" value="TreeGrafter"/>
</dbReference>
<evidence type="ECO:0000256" key="9">
    <source>
        <dbReference type="PIRSR" id="PIRSR600888-3"/>
    </source>
</evidence>
<dbReference type="CDD" id="cd00438">
    <property type="entry name" value="cupin_RmlC"/>
    <property type="match status" value="1"/>
</dbReference>
<dbReference type="GO" id="GO:0019305">
    <property type="term" value="P:dTDP-rhamnose biosynthetic process"/>
    <property type="evidence" value="ECO:0007669"/>
    <property type="project" value="TreeGrafter"/>
</dbReference>
<feature type="site" description="Participates in a stacking interaction with the thymidine ring of dTDP-4-oxo-6-deoxyglucose" evidence="9">
    <location>
        <position position="143"/>
    </location>
</feature>
<dbReference type="InterPro" id="IPR014710">
    <property type="entry name" value="RmlC-like_jellyroll"/>
</dbReference>
<comment type="caution">
    <text evidence="10">The sequence shown here is derived from an EMBL/GenBank/DDBJ whole genome shotgun (WGS) entry which is preliminary data.</text>
</comment>
<evidence type="ECO:0000256" key="3">
    <source>
        <dbReference type="ARBA" id="ARBA00012098"/>
    </source>
</evidence>
<reference evidence="10 11" key="1">
    <citation type="submission" date="2020-02" db="EMBL/GenBank/DDBJ databases">
        <title>Comparative genomics of sulfur disproportionating microorganisms.</title>
        <authorList>
            <person name="Ward L.M."/>
            <person name="Bertran E."/>
            <person name="Johnston D.T."/>
        </authorList>
    </citation>
    <scope>NUCLEOTIDE SEQUENCE [LARGE SCALE GENOMIC DNA]</scope>
    <source>
        <strain evidence="10 11">DSM 3696</strain>
    </source>
</reference>
<evidence type="ECO:0000256" key="7">
    <source>
        <dbReference type="ARBA" id="ARBA00033311"/>
    </source>
</evidence>
<dbReference type="InterPro" id="IPR011051">
    <property type="entry name" value="RmlC_Cupin_sf"/>
</dbReference>
<evidence type="ECO:0000256" key="6">
    <source>
        <dbReference type="ARBA" id="ARBA00031424"/>
    </source>
</evidence>
<dbReference type="GO" id="GO:0008830">
    <property type="term" value="F:dTDP-4-dehydrorhamnose 3,5-epimerase activity"/>
    <property type="evidence" value="ECO:0007669"/>
    <property type="project" value="UniProtKB-EC"/>
</dbReference>
<evidence type="ECO:0000256" key="5">
    <source>
        <dbReference type="ARBA" id="ARBA00029758"/>
    </source>
</evidence>
<keyword evidence="11" id="KW-1185">Reference proteome</keyword>
<dbReference type="Gene3D" id="2.60.120.10">
    <property type="entry name" value="Jelly Rolls"/>
    <property type="match status" value="1"/>
</dbReference>
<sequence>MSGGRFEIRTTPLAGLAVIRRLPRSDPRGFFERFFCAAELAPAGWTGPVAQINRTLTASPGTLRGLHFQHPPHAEKKLVSCLRGEVFDVAVDIRAGSPTFLHWHAEILSGDNHTSLLIPEGFAHGFQTLTPDVEMLYLHSTPYAPGAEGGLRPDDPRLAIAWPDPVALLSERDAGHALIDETFQGVIL</sequence>
<dbReference type="PANTHER" id="PTHR21047:SF2">
    <property type="entry name" value="THYMIDINE DIPHOSPHO-4-KETO-RHAMNOSE 3,5-EPIMERASE"/>
    <property type="match status" value="1"/>
</dbReference>
<comment type="function">
    <text evidence="2">Catalyzes the epimerization of the C3' and C5'positions of dTDP-6-deoxy-D-xylo-4-hexulose, forming dTDP-6-deoxy-L-lyxo-4-hexulose.</text>
</comment>
<dbReference type="EC" id="5.1.3.13" evidence="3"/>